<reference evidence="2 3" key="1">
    <citation type="submission" date="2019-02" db="EMBL/GenBank/DDBJ databases">
        <title>Deep-cultivation of Planctomycetes and their phenomic and genomic characterization uncovers novel biology.</title>
        <authorList>
            <person name="Wiegand S."/>
            <person name="Jogler M."/>
            <person name="Boedeker C."/>
            <person name="Pinto D."/>
            <person name="Vollmers J."/>
            <person name="Rivas-Marin E."/>
            <person name="Kohn T."/>
            <person name="Peeters S.H."/>
            <person name="Heuer A."/>
            <person name="Rast P."/>
            <person name="Oberbeckmann S."/>
            <person name="Bunk B."/>
            <person name="Jeske O."/>
            <person name="Meyerdierks A."/>
            <person name="Storesund J.E."/>
            <person name="Kallscheuer N."/>
            <person name="Luecker S."/>
            <person name="Lage O.M."/>
            <person name="Pohl T."/>
            <person name="Merkel B.J."/>
            <person name="Hornburger P."/>
            <person name="Mueller R.-W."/>
            <person name="Bruemmer F."/>
            <person name="Labrenz M."/>
            <person name="Spormann A.M."/>
            <person name="Op Den Camp H."/>
            <person name="Overmann J."/>
            <person name="Amann R."/>
            <person name="Jetten M.S.M."/>
            <person name="Mascher T."/>
            <person name="Medema M.H."/>
            <person name="Devos D.P."/>
            <person name="Kaster A.-K."/>
            <person name="Ovreas L."/>
            <person name="Rohde M."/>
            <person name="Galperin M.Y."/>
            <person name="Jogler C."/>
        </authorList>
    </citation>
    <scope>NUCLEOTIDE SEQUENCE [LARGE SCALE GENOMIC DNA]</scope>
    <source>
        <strain evidence="2 3">Pla144</strain>
    </source>
</reference>
<dbReference type="InterPro" id="IPR007899">
    <property type="entry name" value="CHAD_dom"/>
</dbReference>
<sequence length="302" mass="33939">MGIKWAEMGSPEQPAREFARQVLTERMAVVESLLPLAAHHYLEDVEHVHQLRVGCRRASAALRAFEPLFSTKPKAMKKWLSRIRDAAGPARDIDVLLGRFASESFDDSVTTHACERLEGERRDAQQRLVKVAAKASRGKLVESVERCLRSLAENCDSYGEIDCRDLGRVALRVASNAFLPLAHLPNPTIAELHQMRITGKRLRYSIEIFHAAFSTKLKQEVYPLIASLQDRLGKINDHATAQALFQSWLASMEPTALAAELAGRVVTEHKAAMQLNKRFSKWWTEKRVTKLDAALHELVLDG</sequence>
<dbReference type="Proteomes" id="UP000318437">
    <property type="component" value="Unassembled WGS sequence"/>
</dbReference>
<dbReference type="AlphaFoldDB" id="A0A5C6CZ03"/>
<dbReference type="OrthoDB" id="250924at2"/>
<evidence type="ECO:0000259" key="1">
    <source>
        <dbReference type="PROSITE" id="PS51708"/>
    </source>
</evidence>
<dbReference type="SMART" id="SM00880">
    <property type="entry name" value="CHAD"/>
    <property type="match status" value="1"/>
</dbReference>
<dbReference type="RefSeq" id="WP_146447626.1">
    <property type="nucleotide sequence ID" value="NZ_SJPS01000001.1"/>
</dbReference>
<protein>
    <submittedName>
        <fullName evidence="2">CHAD domain protein</fullName>
    </submittedName>
</protein>
<dbReference type="EMBL" id="SJPS01000001">
    <property type="protein sequence ID" value="TWU29628.1"/>
    <property type="molecule type" value="Genomic_DNA"/>
</dbReference>
<comment type="caution">
    <text evidence="2">The sequence shown here is derived from an EMBL/GenBank/DDBJ whole genome shotgun (WGS) entry which is preliminary data.</text>
</comment>
<dbReference type="Pfam" id="PF05235">
    <property type="entry name" value="CHAD"/>
    <property type="match status" value="1"/>
</dbReference>
<name>A0A5C6CZ03_9BACT</name>
<feature type="domain" description="CHAD" evidence="1">
    <location>
        <begin position="12"/>
        <end position="288"/>
    </location>
</feature>
<accession>A0A5C6CZ03</accession>
<gene>
    <name evidence="2" type="ORF">Pla144_04060</name>
</gene>
<dbReference type="PANTHER" id="PTHR39339:SF1">
    <property type="entry name" value="CHAD DOMAIN-CONTAINING PROTEIN"/>
    <property type="match status" value="1"/>
</dbReference>
<organism evidence="2 3">
    <name type="scientific">Bythopirellula polymerisocia</name>
    <dbReference type="NCBI Taxonomy" id="2528003"/>
    <lineage>
        <taxon>Bacteria</taxon>
        <taxon>Pseudomonadati</taxon>
        <taxon>Planctomycetota</taxon>
        <taxon>Planctomycetia</taxon>
        <taxon>Pirellulales</taxon>
        <taxon>Lacipirellulaceae</taxon>
        <taxon>Bythopirellula</taxon>
    </lineage>
</organism>
<dbReference type="Gene3D" id="1.40.20.10">
    <property type="entry name" value="CHAD domain"/>
    <property type="match status" value="1"/>
</dbReference>
<dbReference type="PROSITE" id="PS51708">
    <property type="entry name" value="CHAD"/>
    <property type="match status" value="1"/>
</dbReference>
<proteinExistence type="predicted"/>
<evidence type="ECO:0000313" key="2">
    <source>
        <dbReference type="EMBL" id="TWU29628.1"/>
    </source>
</evidence>
<dbReference type="InterPro" id="IPR038186">
    <property type="entry name" value="CHAD_dom_sf"/>
</dbReference>
<keyword evidence="3" id="KW-1185">Reference proteome</keyword>
<evidence type="ECO:0000313" key="3">
    <source>
        <dbReference type="Proteomes" id="UP000318437"/>
    </source>
</evidence>
<dbReference type="PANTHER" id="PTHR39339">
    <property type="entry name" value="SLR1444 PROTEIN"/>
    <property type="match status" value="1"/>
</dbReference>